<dbReference type="AlphaFoldDB" id="A0A3M7R2V4"/>
<evidence type="ECO:0000256" key="1">
    <source>
        <dbReference type="SAM" id="MobiDB-lite"/>
    </source>
</evidence>
<dbReference type="OrthoDB" id="6155538at2759"/>
<name>A0A3M7R2V4_BRAPC</name>
<protein>
    <submittedName>
        <fullName evidence="2">Uncharacterized protein</fullName>
    </submittedName>
</protein>
<sequence length="183" mass="20675">MKEKFDQRMKARVPQLMIVKQEQKNKATPKWNPNPYIVTSTIGSMVTVSRDKHTITRNSSFFKLLYWDDDDEDDQRLGEGLNFSKRGEEHSQLVQDLEISETPTPSIQQPLLKVNQGLQIANEASTSANTKVVGRPTTAQVDNNKQSIKGKKMSENTKGKSNVSVRRSEHIRNQTSSKTGGKM</sequence>
<accession>A0A3M7R2V4</accession>
<keyword evidence="3" id="KW-1185">Reference proteome</keyword>
<comment type="caution">
    <text evidence="2">The sequence shown here is derived from an EMBL/GenBank/DDBJ whole genome shotgun (WGS) entry which is preliminary data.</text>
</comment>
<dbReference type="EMBL" id="REGN01004427">
    <property type="protein sequence ID" value="RNA17578.1"/>
    <property type="molecule type" value="Genomic_DNA"/>
</dbReference>
<proteinExistence type="predicted"/>
<gene>
    <name evidence="2" type="ORF">BpHYR1_035412</name>
</gene>
<dbReference type="Proteomes" id="UP000276133">
    <property type="component" value="Unassembled WGS sequence"/>
</dbReference>
<evidence type="ECO:0000313" key="3">
    <source>
        <dbReference type="Proteomes" id="UP000276133"/>
    </source>
</evidence>
<feature type="region of interest" description="Disordered" evidence="1">
    <location>
        <begin position="143"/>
        <end position="183"/>
    </location>
</feature>
<feature type="compositionally biased region" description="Polar residues" evidence="1">
    <location>
        <begin position="173"/>
        <end position="183"/>
    </location>
</feature>
<evidence type="ECO:0000313" key="2">
    <source>
        <dbReference type="EMBL" id="RNA17578.1"/>
    </source>
</evidence>
<organism evidence="2 3">
    <name type="scientific">Brachionus plicatilis</name>
    <name type="common">Marine rotifer</name>
    <name type="synonym">Brachionus muelleri</name>
    <dbReference type="NCBI Taxonomy" id="10195"/>
    <lineage>
        <taxon>Eukaryota</taxon>
        <taxon>Metazoa</taxon>
        <taxon>Spiralia</taxon>
        <taxon>Gnathifera</taxon>
        <taxon>Rotifera</taxon>
        <taxon>Eurotatoria</taxon>
        <taxon>Monogononta</taxon>
        <taxon>Pseudotrocha</taxon>
        <taxon>Ploima</taxon>
        <taxon>Brachionidae</taxon>
        <taxon>Brachionus</taxon>
    </lineage>
</organism>
<reference evidence="2 3" key="1">
    <citation type="journal article" date="2018" name="Sci. Rep.">
        <title>Genomic signatures of local adaptation to the degree of environmental predictability in rotifers.</title>
        <authorList>
            <person name="Franch-Gras L."/>
            <person name="Hahn C."/>
            <person name="Garcia-Roger E.M."/>
            <person name="Carmona M.J."/>
            <person name="Serra M."/>
            <person name="Gomez A."/>
        </authorList>
    </citation>
    <scope>NUCLEOTIDE SEQUENCE [LARGE SCALE GENOMIC DNA]</scope>
    <source>
        <strain evidence="2">HYR1</strain>
    </source>
</reference>